<feature type="compositionally biased region" description="Gly residues" evidence="3">
    <location>
        <begin position="121"/>
        <end position="134"/>
    </location>
</feature>
<dbReference type="AlphaFoldDB" id="A0AAJ7X2H8"/>
<feature type="compositionally biased region" description="Acidic residues" evidence="3">
    <location>
        <begin position="489"/>
        <end position="515"/>
    </location>
</feature>
<dbReference type="RefSeq" id="XP_032818917.1">
    <property type="nucleotide sequence ID" value="XM_032963026.1"/>
</dbReference>
<evidence type="ECO:0000256" key="1">
    <source>
        <dbReference type="ARBA" id="ARBA00022553"/>
    </source>
</evidence>
<feature type="compositionally biased region" description="Polar residues" evidence="3">
    <location>
        <begin position="703"/>
        <end position="712"/>
    </location>
</feature>
<keyword evidence="4" id="KW-1185">Reference proteome</keyword>
<feature type="compositionally biased region" description="Pro residues" evidence="3">
    <location>
        <begin position="168"/>
        <end position="185"/>
    </location>
</feature>
<keyword evidence="2" id="KW-0175">Coiled coil</keyword>
<feature type="compositionally biased region" description="Basic and acidic residues" evidence="3">
    <location>
        <begin position="566"/>
        <end position="581"/>
    </location>
</feature>
<feature type="compositionally biased region" description="Basic and acidic residues" evidence="3">
    <location>
        <begin position="1027"/>
        <end position="1041"/>
    </location>
</feature>
<evidence type="ECO:0000256" key="2">
    <source>
        <dbReference type="ARBA" id="ARBA00023054"/>
    </source>
</evidence>
<feature type="compositionally biased region" description="Polar residues" evidence="3">
    <location>
        <begin position="798"/>
        <end position="810"/>
    </location>
</feature>
<reference evidence="5 6" key="1">
    <citation type="submission" date="2025-04" db="UniProtKB">
        <authorList>
            <consortium name="RefSeq"/>
        </authorList>
    </citation>
    <scope>IDENTIFICATION</scope>
    <source>
        <tissue evidence="5 6">Sperm</tissue>
    </source>
</reference>
<feature type="compositionally biased region" description="Polar residues" evidence="3">
    <location>
        <begin position="317"/>
        <end position="332"/>
    </location>
</feature>
<name>A0AAJ7X2H8_PETMA</name>
<dbReference type="PANTHER" id="PTHR15635">
    <property type="entry name" value="COILED-COIL DOMAIN CONTAINING PROTEIN 9"/>
    <property type="match status" value="1"/>
</dbReference>
<evidence type="ECO:0000256" key="3">
    <source>
        <dbReference type="SAM" id="MobiDB-lite"/>
    </source>
</evidence>
<feature type="compositionally biased region" description="Basic and acidic residues" evidence="3">
    <location>
        <begin position="136"/>
        <end position="156"/>
    </location>
</feature>
<sequence>MASTPDATKVKDKDAELEKRMEAIRKKNEAIMKRYEEIKQDKQRAEAEGMAINLKAPKSPSGPHIPNSPPGGGDGGGHRGFGGGRNRDRGKPDFDDREHPRHDPGGRQVDSDGLTVTIRKSGGGGGGGGGGGPSVEGREERVVIDRRKGRDRERFQPSKGASRQPSDRPSPPGAGPGATPGPPQAAGPGAGIGGPPRGVGVSERGGRGRGKRDGLGRGEKVDRSSKEWEERRRQNIEKMNEEMEQIAEYERGRRDGKVDKNPVRHFLDDVRRAGTYADQEGAERREGSRRHQRNWGGADFDRVKTGMEKRRDMERQGTWQQGGSDMSLSMTGRQRAEYSRWKEEREAIDRARLDRHKNASGEWRREWDAQKTDEMFKANQVPVPDGNDANFRGNRKRLFGVRFKLPDDHRRPPKNRNLGDFVSAPAASSPVKTRDTRSPGRERLTGRARNYSMHDDRWEESNDEQPSRAVDQAQVRASDPDRLEQAEGQNDDDDEWEDADEGDEDDGEEEVEVIEESQSPERAAVNLDQSQPKEDPVRGKPPVPKAKAKQCEQRPKRTRNAPRLTLPERDPVLEGAERSPADDSASTASKPPTPYSPFSPGDGYQPVGDWGEAMEAASPQSDSPPRPAQPTDAAGVAAGMEQGSCTPPGGKDARTGGLPLPGGAMAQNDGRCPPFAVLAQGSSEASSPGVAAMIQSDPAIPSPSAQTELQNSVPNEVLDEQSVKRVELQTAAQPGNATVPSVVEPALLSNASVEGVDVSLAPMMMAQSDVALSDHSAAQSEDSEPECSALRVDDTECTPEQSDVTATTASADVECEQGSAIMMQGGSGAEASSDDIGQGSTKDLNNGDGARTDPLEKVESGDVIAAEPASARGAPGGAAVPSESDFVPTSSTNTAGAEVSTELSFSTTPHSDQNSTPDKETSADDGQPIITAPADKGSSAPAVAEETIGEKMTAVTTRDGASESRVAVSSQTHTAMMESAKAPAESEVVEKPNDVSGEGKGLSARDELDATAATSVEASAMSVGQVKRAEMSSEPETRDSTDENPTA</sequence>
<feature type="compositionally biased region" description="Basic and acidic residues" evidence="3">
    <location>
        <begin position="850"/>
        <end position="860"/>
    </location>
</feature>
<feature type="region of interest" description="Disordered" evidence="3">
    <location>
        <begin position="40"/>
        <end position="340"/>
    </location>
</feature>
<dbReference type="Pfam" id="PF15266">
    <property type="entry name" value="DUF4594"/>
    <property type="match status" value="1"/>
</dbReference>
<evidence type="ECO:0000313" key="4">
    <source>
        <dbReference type="Proteomes" id="UP001318040"/>
    </source>
</evidence>
<feature type="compositionally biased region" description="Low complexity" evidence="3">
    <location>
        <begin position="865"/>
        <end position="881"/>
    </location>
</feature>
<dbReference type="PANTHER" id="PTHR15635:SF11">
    <property type="entry name" value="COILED-COIL DOMAIN-CONTAINING PROTEIN 9"/>
    <property type="match status" value="1"/>
</dbReference>
<keyword evidence="1" id="KW-0597">Phosphoprotein</keyword>
<feature type="compositionally biased region" description="Gly residues" evidence="3">
    <location>
        <begin position="188"/>
        <end position="197"/>
    </location>
</feature>
<evidence type="ECO:0000313" key="7">
    <source>
        <dbReference type="RefSeq" id="XP_032818917.1"/>
    </source>
</evidence>
<feature type="compositionally biased region" description="Polar residues" evidence="3">
    <location>
        <begin position="887"/>
        <end position="916"/>
    </location>
</feature>
<feature type="compositionally biased region" description="Basic and acidic residues" evidence="3">
    <location>
        <begin position="248"/>
        <end position="272"/>
    </location>
</feature>
<gene>
    <name evidence="5 6 7" type="primary">LOC116947373</name>
</gene>
<evidence type="ECO:0000313" key="6">
    <source>
        <dbReference type="RefSeq" id="XP_032818916.1"/>
    </source>
</evidence>
<proteinExistence type="predicted"/>
<feature type="compositionally biased region" description="Basic and acidic residues" evidence="3">
    <location>
        <begin position="432"/>
        <end position="445"/>
    </location>
</feature>
<protein>
    <submittedName>
        <fullName evidence="5 6">Uncharacterized protein LOC116947373 isoform X1</fullName>
    </submittedName>
</protein>
<dbReference type="InterPro" id="IPR029336">
    <property type="entry name" value="DUF4594"/>
</dbReference>
<feature type="compositionally biased region" description="Basic and acidic residues" evidence="3">
    <location>
        <begin position="211"/>
        <end position="241"/>
    </location>
</feature>
<feature type="region of interest" description="Disordered" evidence="3">
    <location>
        <begin position="688"/>
        <end position="712"/>
    </location>
</feature>
<dbReference type="RefSeq" id="XP_032818916.1">
    <property type="nucleotide sequence ID" value="XM_032963025.1"/>
</dbReference>
<feature type="compositionally biased region" description="Basic and acidic residues" evidence="3">
    <location>
        <begin position="85"/>
        <end position="105"/>
    </location>
</feature>
<feature type="region of interest" description="Disordered" evidence="3">
    <location>
        <begin position="772"/>
        <end position="1047"/>
    </location>
</feature>
<feature type="compositionally biased region" description="Basic and acidic residues" evidence="3">
    <location>
        <begin position="299"/>
        <end position="315"/>
    </location>
</feature>
<feature type="compositionally biased region" description="Gly residues" evidence="3">
    <location>
        <begin position="70"/>
        <end position="84"/>
    </location>
</feature>
<dbReference type="KEGG" id="pmrn:116947373"/>
<organism evidence="4 6">
    <name type="scientific">Petromyzon marinus</name>
    <name type="common">Sea lamprey</name>
    <dbReference type="NCBI Taxonomy" id="7757"/>
    <lineage>
        <taxon>Eukaryota</taxon>
        <taxon>Metazoa</taxon>
        <taxon>Chordata</taxon>
        <taxon>Craniata</taxon>
        <taxon>Vertebrata</taxon>
        <taxon>Cyclostomata</taxon>
        <taxon>Hyperoartia</taxon>
        <taxon>Petromyzontiformes</taxon>
        <taxon>Petromyzontidae</taxon>
        <taxon>Petromyzon</taxon>
    </lineage>
</organism>
<evidence type="ECO:0000313" key="5">
    <source>
        <dbReference type="RefSeq" id="XP_032818915.1"/>
    </source>
</evidence>
<feature type="region of interest" description="Disordered" evidence="3">
    <location>
        <begin position="377"/>
        <end position="671"/>
    </location>
</feature>
<dbReference type="Proteomes" id="UP001318040">
    <property type="component" value="Chromosome 29"/>
</dbReference>
<dbReference type="RefSeq" id="XP_032818915.1">
    <property type="nucleotide sequence ID" value="XM_032963024.1"/>
</dbReference>
<accession>A0AAJ7X2H8</accession>